<accession>A0A7V1D0K1</accession>
<dbReference type="EMBL" id="DRGM01000156">
    <property type="protein sequence ID" value="HEA17697.1"/>
    <property type="molecule type" value="Genomic_DNA"/>
</dbReference>
<evidence type="ECO:0000313" key="1">
    <source>
        <dbReference type="EMBL" id="HEA17697.1"/>
    </source>
</evidence>
<protein>
    <submittedName>
        <fullName evidence="1">Uncharacterized protein</fullName>
    </submittedName>
</protein>
<comment type="caution">
    <text evidence="1">The sequence shown here is derived from an EMBL/GenBank/DDBJ whole genome shotgun (WGS) entry which is preliminary data.</text>
</comment>
<dbReference type="AlphaFoldDB" id="A0A7V1D0K1"/>
<gene>
    <name evidence="1" type="ORF">ENH88_14900</name>
</gene>
<name>A0A7V1D0K1_9GAMM</name>
<organism evidence="1">
    <name type="scientific">Pseudoalteromonas prydzensis</name>
    <dbReference type="NCBI Taxonomy" id="182141"/>
    <lineage>
        <taxon>Bacteria</taxon>
        <taxon>Pseudomonadati</taxon>
        <taxon>Pseudomonadota</taxon>
        <taxon>Gammaproteobacteria</taxon>
        <taxon>Alteromonadales</taxon>
        <taxon>Pseudoalteromonadaceae</taxon>
        <taxon>Pseudoalteromonas</taxon>
    </lineage>
</organism>
<reference evidence="1" key="1">
    <citation type="journal article" date="2020" name="mSystems">
        <title>Genome- and Community-Level Interaction Insights into Carbon Utilization and Element Cycling Functions of Hydrothermarchaeota in Hydrothermal Sediment.</title>
        <authorList>
            <person name="Zhou Z."/>
            <person name="Liu Y."/>
            <person name="Xu W."/>
            <person name="Pan J."/>
            <person name="Luo Z.H."/>
            <person name="Li M."/>
        </authorList>
    </citation>
    <scope>NUCLEOTIDE SEQUENCE [LARGE SCALE GENOMIC DNA]</scope>
    <source>
        <strain evidence="1">HyVt-346</strain>
    </source>
</reference>
<sequence>MNTIKDQDLSKNQQLLRNIVLHAVDQANFTIRNLAKRPTVVMLMECENCLTDFMPVIKLIADEHIEFAPVYDQMAMALDAAQVHGEPELIDLDGGAA</sequence>
<proteinExistence type="predicted"/>
<dbReference type="Proteomes" id="UP000886188">
    <property type="component" value="Unassembled WGS sequence"/>
</dbReference>
<dbReference type="RefSeq" id="WP_304183339.1">
    <property type="nucleotide sequence ID" value="NZ_DRGM01000156.1"/>
</dbReference>